<organism evidence="2 3">
    <name type="scientific">Leifsonia poae</name>
    <dbReference type="NCBI Taxonomy" id="110933"/>
    <lineage>
        <taxon>Bacteria</taxon>
        <taxon>Bacillati</taxon>
        <taxon>Actinomycetota</taxon>
        <taxon>Actinomycetes</taxon>
        <taxon>Micrococcales</taxon>
        <taxon>Microbacteriaceae</taxon>
        <taxon>Leifsonia</taxon>
    </lineage>
</organism>
<gene>
    <name evidence="2" type="ORF">GCM10017584_01410</name>
</gene>
<evidence type="ECO:0000313" key="2">
    <source>
        <dbReference type="EMBL" id="GLJ74568.1"/>
    </source>
</evidence>
<dbReference type="Pfam" id="PF12697">
    <property type="entry name" value="Abhydrolase_6"/>
    <property type="match status" value="1"/>
</dbReference>
<name>A0A9W6H6Y3_9MICO</name>
<sequence length="232" mass="25472">MYTREWGSGARYAVLVHGVMSDSRNWRTVGPALAERGYHVIAVDLRGHGHSPRAAEYTAELFAQDVVDTVQVRPELVMGHSLGGLTVSLAIERLQPERAIYVDPAFSGPALTWWQRMLAPAFLRSLTRASAVRIAKKNPRWDPADVAIEVETFKAFDPAVIPVLITPGSLRAPEAMHVPSLVVLADNSQLVKPELAERLRAAGFEVRVVAGSGHTIARDDFDGFMRALDGWI</sequence>
<protein>
    <submittedName>
        <fullName evidence="2">Alpha/beta hydrolase</fullName>
    </submittedName>
</protein>
<dbReference type="PANTHER" id="PTHR43194:SF2">
    <property type="entry name" value="PEROXISOMAL MEMBRANE PROTEIN LPX1"/>
    <property type="match status" value="1"/>
</dbReference>
<dbReference type="InterPro" id="IPR029058">
    <property type="entry name" value="AB_hydrolase_fold"/>
</dbReference>
<dbReference type="GO" id="GO:0016787">
    <property type="term" value="F:hydrolase activity"/>
    <property type="evidence" value="ECO:0007669"/>
    <property type="project" value="UniProtKB-KW"/>
</dbReference>
<feature type="domain" description="AB hydrolase-1" evidence="1">
    <location>
        <begin position="14"/>
        <end position="218"/>
    </location>
</feature>
<proteinExistence type="predicted"/>
<dbReference type="SUPFAM" id="SSF53474">
    <property type="entry name" value="alpha/beta-Hydrolases"/>
    <property type="match status" value="1"/>
</dbReference>
<comment type="caution">
    <text evidence="2">The sequence shown here is derived from an EMBL/GenBank/DDBJ whole genome shotgun (WGS) entry which is preliminary data.</text>
</comment>
<reference evidence="2" key="2">
    <citation type="submission" date="2023-01" db="EMBL/GenBank/DDBJ databases">
        <authorList>
            <person name="Sun Q."/>
            <person name="Evtushenko L."/>
        </authorList>
    </citation>
    <scope>NUCLEOTIDE SEQUENCE</scope>
    <source>
        <strain evidence="2">VKM Ac-1401</strain>
    </source>
</reference>
<dbReference type="PANTHER" id="PTHR43194">
    <property type="entry name" value="HYDROLASE ALPHA/BETA FOLD FAMILY"/>
    <property type="match status" value="1"/>
</dbReference>
<dbReference type="Gene3D" id="3.40.50.1820">
    <property type="entry name" value="alpha/beta hydrolase"/>
    <property type="match status" value="1"/>
</dbReference>
<dbReference type="InterPro" id="IPR050228">
    <property type="entry name" value="Carboxylesterase_BioH"/>
</dbReference>
<keyword evidence="3" id="KW-1185">Reference proteome</keyword>
<dbReference type="Proteomes" id="UP001142372">
    <property type="component" value="Unassembled WGS sequence"/>
</dbReference>
<dbReference type="EMBL" id="BSEN01000001">
    <property type="protein sequence ID" value="GLJ74568.1"/>
    <property type="molecule type" value="Genomic_DNA"/>
</dbReference>
<reference evidence="2" key="1">
    <citation type="journal article" date="2014" name="Int. J. Syst. Evol. Microbiol.">
        <title>Complete genome sequence of Corynebacterium casei LMG S-19264T (=DSM 44701T), isolated from a smear-ripened cheese.</title>
        <authorList>
            <consortium name="US DOE Joint Genome Institute (JGI-PGF)"/>
            <person name="Walter F."/>
            <person name="Albersmeier A."/>
            <person name="Kalinowski J."/>
            <person name="Ruckert C."/>
        </authorList>
    </citation>
    <scope>NUCLEOTIDE SEQUENCE</scope>
    <source>
        <strain evidence="2">VKM Ac-1401</strain>
    </source>
</reference>
<accession>A0A9W6H6Y3</accession>
<keyword evidence="2" id="KW-0378">Hydrolase</keyword>
<dbReference type="AlphaFoldDB" id="A0A9W6H6Y3"/>
<dbReference type="InterPro" id="IPR000073">
    <property type="entry name" value="AB_hydrolase_1"/>
</dbReference>
<evidence type="ECO:0000313" key="3">
    <source>
        <dbReference type="Proteomes" id="UP001142372"/>
    </source>
</evidence>
<evidence type="ECO:0000259" key="1">
    <source>
        <dbReference type="Pfam" id="PF12697"/>
    </source>
</evidence>